<dbReference type="InterPro" id="IPR017441">
    <property type="entry name" value="Protein_kinase_ATP_BS"/>
</dbReference>
<evidence type="ECO:0000256" key="2">
    <source>
        <dbReference type="ARBA" id="ARBA00022527"/>
    </source>
</evidence>
<keyword evidence="12" id="KW-1185">Reference proteome</keyword>
<dbReference type="RefSeq" id="XP_025468621.1">
    <property type="nucleotide sequence ID" value="XM_025608028.1"/>
</dbReference>
<evidence type="ECO:0000256" key="3">
    <source>
        <dbReference type="ARBA" id="ARBA00022679"/>
    </source>
</evidence>
<dbReference type="GeneID" id="37110171"/>
<dbReference type="SUPFAM" id="SSF56112">
    <property type="entry name" value="Protein kinase-like (PK-like)"/>
    <property type="match status" value="1"/>
</dbReference>
<dbReference type="GO" id="GO:0004674">
    <property type="term" value="F:protein serine/threonine kinase activity"/>
    <property type="evidence" value="ECO:0007669"/>
    <property type="project" value="UniProtKB-KW"/>
</dbReference>
<dbReference type="Proteomes" id="UP000246702">
    <property type="component" value="Unassembled WGS sequence"/>
</dbReference>
<dbReference type="AlphaFoldDB" id="A0A317WZS0"/>
<evidence type="ECO:0000256" key="5">
    <source>
        <dbReference type="ARBA" id="ARBA00022777"/>
    </source>
</evidence>
<comment type="catalytic activity">
    <reaction evidence="7">
        <text>L-threonyl-[protein] + ATP = O-phospho-L-threonyl-[protein] + ADP + H(+)</text>
        <dbReference type="Rhea" id="RHEA:46608"/>
        <dbReference type="Rhea" id="RHEA-COMP:11060"/>
        <dbReference type="Rhea" id="RHEA-COMP:11605"/>
        <dbReference type="ChEBI" id="CHEBI:15378"/>
        <dbReference type="ChEBI" id="CHEBI:30013"/>
        <dbReference type="ChEBI" id="CHEBI:30616"/>
        <dbReference type="ChEBI" id="CHEBI:61977"/>
        <dbReference type="ChEBI" id="CHEBI:456216"/>
        <dbReference type="EC" id="2.7.11.1"/>
    </reaction>
</comment>
<evidence type="ECO:0000256" key="9">
    <source>
        <dbReference type="PROSITE-ProRule" id="PRU10141"/>
    </source>
</evidence>
<accession>A0A317WZS0</accession>
<dbReference type="InterPro" id="IPR051334">
    <property type="entry name" value="SRPK"/>
</dbReference>
<dbReference type="InterPro" id="IPR011009">
    <property type="entry name" value="Kinase-like_dom_sf"/>
</dbReference>
<feature type="domain" description="Protein kinase" evidence="10">
    <location>
        <begin position="44"/>
        <end position="410"/>
    </location>
</feature>
<keyword evidence="3" id="KW-0808">Transferase</keyword>
<dbReference type="Gene3D" id="1.10.510.10">
    <property type="entry name" value="Transferase(Phosphotransferase) domain 1"/>
    <property type="match status" value="1"/>
</dbReference>
<sequence>MSKEPRGSTVPHVYVPIEDVEKLERYREGGYHPVAIGDRFHGRYRVVHKLGHGSYSTIWLARDEKRGKLIAIKVCTADSNPRELEVLSLLSRSAQLPGSNWEKTLIPLILDTFKVQGPNGTHACYVTSPARMSLSDSKDASYFRIFRLEVARALVAQLVLAVEYIHGQGFAHGDLHFGNALIQLPPGFDRLSDQELYVRYGEPESEPIARFDGRVLPSCIPSRAILPVWLGEASEDLLLPEANLLLSDFGEAFAPAKENKFDSHTPLVYRAPEARFEAKPLSFPSDIWSLACSIWDIIAESPLFEGFLATEDDMTCEHVDALGVLPSEWWQQWEARQRKFTEDGKPINRKSFRSLQDRFKDSIQDPRQTVGMPPFEPAERTALLSMLRPMLSFKPENRPSAKDVLASEWMVKWALPEYEKVKSC</sequence>
<evidence type="ECO:0000313" key="12">
    <source>
        <dbReference type="Proteomes" id="UP000246702"/>
    </source>
</evidence>
<name>A0A317WZS0_9EURO</name>
<comment type="caution">
    <text evidence="11">The sequence shown here is derived from an EMBL/GenBank/DDBJ whole genome shotgun (WGS) entry which is preliminary data.</text>
</comment>
<dbReference type="PROSITE" id="PS50011">
    <property type="entry name" value="PROTEIN_KINASE_DOM"/>
    <property type="match status" value="1"/>
</dbReference>
<evidence type="ECO:0000259" key="10">
    <source>
        <dbReference type="PROSITE" id="PS50011"/>
    </source>
</evidence>
<keyword evidence="2" id="KW-0723">Serine/threonine-protein kinase</keyword>
<evidence type="ECO:0000256" key="1">
    <source>
        <dbReference type="ARBA" id="ARBA00012513"/>
    </source>
</evidence>
<dbReference type="Pfam" id="PF00069">
    <property type="entry name" value="Pkinase"/>
    <property type="match status" value="2"/>
</dbReference>
<protein>
    <recommendedName>
        <fullName evidence="1">non-specific serine/threonine protein kinase</fullName>
        <ecNumber evidence="1">2.7.11.1</ecNumber>
    </recommendedName>
</protein>
<keyword evidence="5 11" id="KW-0418">Kinase</keyword>
<dbReference type="PROSITE" id="PS00107">
    <property type="entry name" value="PROTEIN_KINASE_ATP"/>
    <property type="match status" value="1"/>
</dbReference>
<dbReference type="InterPro" id="IPR000719">
    <property type="entry name" value="Prot_kinase_dom"/>
</dbReference>
<organism evidence="11 12">
    <name type="scientific">Aspergillus sclerotioniger CBS 115572</name>
    <dbReference type="NCBI Taxonomy" id="1450535"/>
    <lineage>
        <taxon>Eukaryota</taxon>
        <taxon>Fungi</taxon>
        <taxon>Dikarya</taxon>
        <taxon>Ascomycota</taxon>
        <taxon>Pezizomycotina</taxon>
        <taxon>Eurotiomycetes</taxon>
        <taxon>Eurotiomycetidae</taxon>
        <taxon>Eurotiales</taxon>
        <taxon>Aspergillaceae</taxon>
        <taxon>Aspergillus</taxon>
        <taxon>Aspergillus subgen. Circumdati</taxon>
    </lineage>
</organism>
<dbReference type="GO" id="GO:0000245">
    <property type="term" value="P:spliceosomal complex assembly"/>
    <property type="evidence" value="ECO:0007669"/>
    <property type="project" value="TreeGrafter"/>
</dbReference>
<gene>
    <name evidence="11" type="ORF">BO94DRAFT_463564</name>
</gene>
<dbReference type="GO" id="GO:0005524">
    <property type="term" value="F:ATP binding"/>
    <property type="evidence" value="ECO:0007669"/>
    <property type="project" value="UniProtKB-UniRule"/>
</dbReference>
<dbReference type="STRING" id="1450535.A0A317WZS0"/>
<feature type="binding site" evidence="9">
    <location>
        <position position="73"/>
    </location>
    <ligand>
        <name>ATP</name>
        <dbReference type="ChEBI" id="CHEBI:30616"/>
    </ligand>
</feature>
<dbReference type="PANTHER" id="PTHR47634">
    <property type="entry name" value="PROTEIN KINASE DOMAIN-CONTAINING PROTEIN-RELATED"/>
    <property type="match status" value="1"/>
</dbReference>
<evidence type="ECO:0000313" key="11">
    <source>
        <dbReference type="EMBL" id="PWY89710.1"/>
    </source>
</evidence>
<dbReference type="GO" id="GO:0050684">
    <property type="term" value="P:regulation of mRNA processing"/>
    <property type="evidence" value="ECO:0007669"/>
    <property type="project" value="TreeGrafter"/>
</dbReference>
<keyword evidence="6 9" id="KW-0067">ATP-binding</keyword>
<evidence type="ECO:0000256" key="8">
    <source>
        <dbReference type="ARBA" id="ARBA00048679"/>
    </source>
</evidence>
<dbReference type="EC" id="2.7.11.1" evidence="1"/>
<evidence type="ECO:0000256" key="6">
    <source>
        <dbReference type="ARBA" id="ARBA00022840"/>
    </source>
</evidence>
<dbReference type="SMART" id="SM00220">
    <property type="entry name" value="S_TKc"/>
    <property type="match status" value="1"/>
</dbReference>
<dbReference type="PANTHER" id="PTHR47634:SF9">
    <property type="entry name" value="PROTEIN KINASE DOMAIN-CONTAINING PROTEIN-RELATED"/>
    <property type="match status" value="1"/>
</dbReference>
<evidence type="ECO:0000256" key="7">
    <source>
        <dbReference type="ARBA" id="ARBA00047899"/>
    </source>
</evidence>
<dbReference type="Gene3D" id="3.30.200.20">
    <property type="entry name" value="Phosphorylase Kinase, domain 1"/>
    <property type="match status" value="1"/>
</dbReference>
<reference evidence="11 12" key="1">
    <citation type="submission" date="2016-12" db="EMBL/GenBank/DDBJ databases">
        <title>The genomes of Aspergillus section Nigri reveals drivers in fungal speciation.</title>
        <authorList>
            <consortium name="DOE Joint Genome Institute"/>
            <person name="Vesth T.C."/>
            <person name="Nybo J."/>
            <person name="Theobald S."/>
            <person name="Brandl J."/>
            <person name="Frisvad J.C."/>
            <person name="Nielsen K.F."/>
            <person name="Lyhne E.K."/>
            <person name="Kogle M.E."/>
            <person name="Kuo A."/>
            <person name="Riley R."/>
            <person name="Clum A."/>
            <person name="Nolan M."/>
            <person name="Lipzen A."/>
            <person name="Salamov A."/>
            <person name="Henrissat B."/>
            <person name="Wiebenga A."/>
            <person name="De Vries R.P."/>
            <person name="Grigoriev I.V."/>
            <person name="Mortensen U.H."/>
            <person name="Andersen M.R."/>
            <person name="Baker S.E."/>
        </authorList>
    </citation>
    <scope>NUCLEOTIDE SEQUENCE [LARGE SCALE GENOMIC DNA]</scope>
    <source>
        <strain evidence="11 12">CBS 115572</strain>
    </source>
</reference>
<dbReference type="EMBL" id="MSFK01000011">
    <property type="protein sequence ID" value="PWY89710.1"/>
    <property type="molecule type" value="Genomic_DNA"/>
</dbReference>
<comment type="catalytic activity">
    <reaction evidence="8">
        <text>L-seryl-[protein] + ATP = O-phospho-L-seryl-[protein] + ADP + H(+)</text>
        <dbReference type="Rhea" id="RHEA:17989"/>
        <dbReference type="Rhea" id="RHEA-COMP:9863"/>
        <dbReference type="Rhea" id="RHEA-COMP:11604"/>
        <dbReference type="ChEBI" id="CHEBI:15378"/>
        <dbReference type="ChEBI" id="CHEBI:29999"/>
        <dbReference type="ChEBI" id="CHEBI:30616"/>
        <dbReference type="ChEBI" id="CHEBI:83421"/>
        <dbReference type="ChEBI" id="CHEBI:456216"/>
        <dbReference type="EC" id="2.7.11.1"/>
    </reaction>
</comment>
<proteinExistence type="predicted"/>
<keyword evidence="4 9" id="KW-0547">Nucleotide-binding</keyword>
<dbReference type="OrthoDB" id="5979581at2759"/>
<evidence type="ECO:0000256" key="4">
    <source>
        <dbReference type="ARBA" id="ARBA00022741"/>
    </source>
</evidence>